<dbReference type="PANTHER" id="PTHR47909:SF2">
    <property type="entry name" value="GPI INOSITOL-DEACYLASE"/>
    <property type="match status" value="1"/>
</dbReference>
<organism evidence="1">
    <name type="scientific">Chloracidobacterium thermophilum</name>
    <dbReference type="NCBI Taxonomy" id="458033"/>
    <lineage>
        <taxon>Bacteria</taxon>
        <taxon>Pseudomonadati</taxon>
        <taxon>Acidobacteriota</taxon>
        <taxon>Terriglobia</taxon>
        <taxon>Terriglobales</taxon>
        <taxon>Acidobacteriaceae</taxon>
        <taxon>Chloracidobacterium</taxon>
    </lineage>
</organism>
<dbReference type="Gene3D" id="3.40.50.1820">
    <property type="entry name" value="alpha/beta hydrolase"/>
    <property type="match status" value="1"/>
</dbReference>
<dbReference type="AlphaFoldDB" id="A8DJS0"/>
<dbReference type="SUPFAM" id="SSF53474">
    <property type="entry name" value="alpha/beta-Hydrolases"/>
    <property type="match status" value="1"/>
</dbReference>
<dbReference type="EMBL" id="EF531339">
    <property type="protein sequence ID" value="ABV27385.1"/>
    <property type="molecule type" value="Genomic_DNA"/>
</dbReference>
<dbReference type="PANTHER" id="PTHR47909">
    <property type="entry name" value="ALPHA/BETA-HYDROLASES SUPERFAMILY PROTEIN"/>
    <property type="match status" value="1"/>
</dbReference>
<protein>
    <submittedName>
        <fullName evidence="1">LipB</fullName>
    </submittedName>
</protein>
<evidence type="ECO:0000313" key="1">
    <source>
        <dbReference type="EMBL" id="ABV27385.1"/>
    </source>
</evidence>
<accession>A8DJS0</accession>
<reference evidence="1" key="1">
    <citation type="journal article" date="2007" name="Science">
        <title>Candidatus Chloracidobacterium thermophilum: an aerobic phototrophic Acidobacterium.</title>
        <authorList>
            <person name="Bryant D.A."/>
            <person name="Costas A.M."/>
            <person name="Maresca J.A."/>
            <person name="Chew A.G."/>
            <person name="Klatt C.G."/>
            <person name="Bateson M.M."/>
            <person name="Tallon L.J."/>
            <person name="Hostetler J."/>
            <person name="Nelson W.C."/>
            <person name="Heidelberg J.F."/>
            <person name="Ward D.M."/>
        </authorList>
    </citation>
    <scope>NUCLEOTIDE SEQUENCE</scope>
</reference>
<dbReference type="InterPro" id="IPR029058">
    <property type="entry name" value="AB_hydrolase_fold"/>
</dbReference>
<gene>
    <name evidence="1" type="ORF">YS_M60-F11.163</name>
</gene>
<name>A8DJS0_9BACT</name>
<sequence>MGIAVACRYPIVIIGGFLVDWTAYQPLARTLETACRVPVAIVPLTQASWLYASVTGSYRSLLELTHATVERTCREQAAKRLNFVTHSAGGVVARLYLGDENYDGVAYGGYRRVATLVTLGCPHTSLLPWTRRTMDFVNSRYPGAFYPAVQYVAVIGRAIRGAFPGTLAEMAAYQSYWLVCGDGTAWGDGVVPVESGQLAGATNYVCEGIQHVPNRPDTAWYDAVLSQWGQHLG</sequence>
<proteinExistence type="predicted"/>